<dbReference type="EMBL" id="CAJOBJ010366855">
    <property type="protein sequence ID" value="CAF5221491.1"/>
    <property type="molecule type" value="Genomic_DNA"/>
</dbReference>
<dbReference type="Pfam" id="PF04502">
    <property type="entry name" value="Saf4_Yju2"/>
    <property type="match status" value="1"/>
</dbReference>
<evidence type="ECO:0000313" key="3">
    <source>
        <dbReference type="EMBL" id="CAF5221491.1"/>
    </source>
</evidence>
<keyword evidence="1" id="KW-0175">Coiled coil</keyword>
<feature type="coiled-coil region" evidence="1">
    <location>
        <begin position="36"/>
        <end position="102"/>
    </location>
</feature>
<reference evidence="2" key="1">
    <citation type="submission" date="2021-02" db="EMBL/GenBank/DDBJ databases">
        <authorList>
            <person name="Nowell W R."/>
        </authorList>
    </citation>
    <scope>NUCLEOTIDE SEQUENCE</scope>
</reference>
<evidence type="ECO:0000256" key="1">
    <source>
        <dbReference type="SAM" id="Coils"/>
    </source>
</evidence>
<protein>
    <submittedName>
        <fullName evidence="2">Uncharacterized protein</fullName>
    </submittedName>
</protein>
<evidence type="ECO:0000313" key="4">
    <source>
        <dbReference type="Proteomes" id="UP000681967"/>
    </source>
</evidence>
<dbReference type="PANTHER" id="PTHR12111:SF1">
    <property type="entry name" value="SPLICING FACTOR YJU2"/>
    <property type="match status" value="1"/>
</dbReference>
<dbReference type="EMBL" id="CAJOBH010261474">
    <property type="protein sequence ID" value="CAF5155886.1"/>
    <property type="molecule type" value="Genomic_DNA"/>
</dbReference>
<dbReference type="AlphaFoldDB" id="A0A8S3G8U0"/>
<dbReference type="GO" id="GO:0000398">
    <property type="term" value="P:mRNA splicing, via spliceosome"/>
    <property type="evidence" value="ECO:0007669"/>
    <property type="project" value="InterPro"/>
</dbReference>
<dbReference type="Proteomes" id="UP000681720">
    <property type="component" value="Unassembled WGS sequence"/>
</dbReference>
<sequence>ELEHGAMRNFESVRLAEKQAKEEAAKVLEEEALNPMKLLENRTRDSRQEMAAIEALEDIKELNARHADIKIEQMLTQKREQEKQYELLKKQLDEEEDEAEIKRVFGKLIVKTDPDEDMEGEEIIEKTEEVPLAQSTTKPKVSEFYNEILTICVFFNFNL</sequence>
<gene>
    <name evidence="2" type="ORF">BYL167_LOCUS73399</name>
    <name evidence="3" type="ORF">GIL414_LOCUS84575</name>
</gene>
<comment type="caution">
    <text evidence="2">The sequence shown here is derived from an EMBL/GenBank/DDBJ whole genome shotgun (WGS) entry which is preliminary data.</text>
</comment>
<accession>A0A8S3G8U0</accession>
<proteinExistence type="predicted"/>
<dbReference type="PANTHER" id="PTHR12111">
    <property type="entry name" value="SPLICING FACTOR YJU2"/>
    <property type="match status" value="1"/>
</dbReference>
<feature type="non-terminal residue" evidence="2">
    <location>
        <position position="1"/>
    </location>
</feature>
<organism evidence="2 4">
    <name type="scientific">Rotaria magnacalcarata</name>
    <dbReference type="NCBI Taxonomy" id="392030"/>
    <lineage>
        <taxon>Eukaryota</taxon>
        <taxon>Metazoa</taxon>
        <taxon>Spiralia</taxon>
        <taxon>Gnathifera</taxon>
        <taxon>Rotifera</taxon>
        <taxon>Eurotatoria</taxon>
        <taxon>Bdelloidea</taxon>
        <taxon>Philodinida</taxon>
        <taxon>Philodinidae</taxon>
        <taxon>Rotaria</taxon>
    </lineage>
</organism>
<dbReference type="Proteomes" id="UP000681967">
    <property type="component" value="Unassembled WGS sequence"/>
</dbReference>
<dbReference type="GO" id="GO:0071006">
    <property type="term" value="C:U2-type catalytic step 1 spliceosome"/>
    <property type="evidence" value="ECO:0007669"/>
    <property type="project" value="TreeGrafter"/>
</dbReference>
<dbReference type="InterPro" id="IPR007590">
    <property type="entry name" value="Saf4/Yju2"/>
</dbReference>
<name>A0A8S3G8U0_9BILA</name>
<evidence type="ECO:0000313" key="2">
    <source>
        <dbReference type="EMBL" id="CAF5155886.1"/>
    </source>
</evidence>